<dbReference type="EMBL" id="MN739957">
    <property type="protein sequence ID" value="QHT79945.1"/>
    <property type="molecule type" value="Genomic_DNA"/>
</dbReference>
<name>A0A6C0HIG2_9ZZZZ</name>
<dbReference type="AlphaFoldDB" id="A0A6C0HIG2"/>
<protein>
    <submittedName>
        <fullName evidence="1">Uncharacterized protein</fullName>
    </submittedName>
</protein>
<organism evidence="1">
    <name type="scientific">viral metagenome</name>
    <dbReference type="NCBI Taxonomy" id="1070528"/>
    <lineage>
        <taxon>unclassified sequences</taxon>
        <taxon>metagenomes</taxon>
        <taxon>organismal metagenomes</taxon>
    </lineage>
</organism>
<accession>A0A6C0HIG2</accession>
<reference evidence="1" key="1">
    <citation type="journal article" date="2020" name="Nature">
        <title>Giant virus diversity and host interactions through global metagenomics.</title>
        <authorList>
            <person name="Schulz F."/>
            <person name="Roux S."/>
            <person name="Paez-Espino D."/>
            <person name="Jungbluth S."/>
            <person name="Walsh D.A."/>
            <person name="Denef V.J."/>
            <person name="McMahon K.D."/>
            <person name="Konstantinidis K.T."/>
            <person name="Eloe-Fadrosh E.A."/>
            <person name="Kyrpides N.C."/>
            <person name="Woyke T."/>
        </authorList>
    </citation>
    <scope>NUCLEOTIDE SEQUENCE</scope>
    <source>
        <strain evidence="1">GVMAG-M-3300023184-105</strain>
    </source>
</reference>
<proteinExistence type="predicted"/>
<sequence>MDEIESITGIDTFIQDIRYILKEINESQHAKRNEIREHFKNIASNPEHSYSAKEQVAILLEIMNCYNTNIGEYQKNMRELGIITKNLIKAHNNRAFSDESHTSDETIRTGPSYSLYDYFVHLIWGKPNHKSDAVEPGREPSVDLANIFINPDNEIICHDLAQTASEILGESGDRTRARNNATDNNHMAPDILSKKKRRNTIQPIIVKHIPHM</sequence>
<evidence type="ECO:0000313" key="1">
    <source>
        <dbReference type="EMBL" id="QHT79945.1"/>
    </source>
</evidence>